<evidence type="ECO:0000313" key="6">
    <source>
        <dbReference type="EMBL" id="OPA86081.1"/>
    </source>
</evidence>
<dbReference type="PANTHER" id="PTHR33420:SF3">
    <property type="entry name" value="FIMBRIAL SUBUNIT ELFA"/>
    <property type="match status" value="1"/>
</dbReference>
<dbReference type="Pfam" id="PF16970">
    <property type="entry name" value="FimA"/>
    <property type="match status" value="1"/>
</dbReference>
<dbReference type="InterPro" id="IPR008966">
    <property type="entry name" value="Adhesion_dom_sf"/>
</dbReference>
<gene>
    <name evidence="6" type="ORF">BFW87_25325</name>
</gene>
<dbReference type="InterPro" id="IPR036937">
    <property type="entry name" value="Adhesion_dom_fimbrial_sf"/>
</dbReference>
<evidence type="ECO:0000256" key="4">
    <source>
        <dbReference type="ARBA" id="ARBA00023263"/>
    </source>
</evidence>
<proteinExistence type="inferred from homology"/>
<evidence type="ECO:0000256" key="2">
    <source>
        <dbReference type="ARBA" id="ARBA00006671"/>
    </source>
</evidence>
<dbReference type="GO" id="GO:0043709">
    <property type="term" value="P:cell adhesion involved in single-species biofilm formation"/>
    <property type="evidence" value="ECO:0007669"/>
    <property type="project" value="TreeGrafter"/>
</dbReference>
<feature type="chain" id="PRO_5013272951" evidence="5">
    <location>
        <begin position="23"/>
        <end position="178"/>
    </location>
</feature>
<comment type="subcellular location">
    <subcellularLocation>
        <location evidence="1">Fimbrium</location>
    </subcellularLocation>
</comment>
<dbReference type="InterPro" id="IPR039458">
    <property type="entry name" value="FimA-like"/>
</dbReference>
<comment type="caution">
    <text evidence="6">The sequence shown here is derived from an EMBL/GenBank/DDBJ whole genome shotgun (WGS) entry which is preliminary data.</text>
</comment>
<evidence type="ECO:0000256" key="1">
    <source>
        <dbReference type="ARBA" id="ARBA00004561"/>
    </source>
</evidence>
<name>A0A1T2Y1T6_PSEFL</name>
<dbReference type="SUPFAM" id="SSF49401">
    <property type="entry name" value="Bacterial adhesins"/>
    <property type="match status" value="1"/>
</dbReference>
<sequence length="178" mass="17795">MNRTLLAVTALTSILAVSVAQASDGTLNFTGALTAPTCTSSVNGVANVTSIALPRVAASSLAFAGTIAGATNFTIELSNCDDSIATAAVNFEAGPGVDPTTFNIRNTATAGAATNVQLRLRNAAGNTLRAGSATQTNNARTPLTDGAAVLRYSVEYFASAAATAGAVVGSVTYAINYQ</sequence>
<evidence type="ECO:0000313" key="7">
    <source>
        <dbReference type="Proteomes" id="UP000190965"/>
    </source>
</evidence>
<dbReference type="GO" id="GO:0009289">
    <property type="term" value="C:pilus"/>
    <property type="evidence" value="ECO:0007669"/>
    <property type="project" value="UniProtKB-SubCell"/>
</dbReference>
<reference evidence="6 7" key="1">
    <citation type="submission" date="2016-12" db="EMBL/GenBank/DDBJ databases">
        <title>Draft genome sequences of seven strains of Pseudomonas fluorescens that produce 4-formylaminooxyvinylglycine.</title>
        <authorList>
            <person name="Okrent R.A."/>
            <person name="Manning V.A."/>
            <person name="Trippe K.M."/>
        </authorList>
    </citation>
    <scope>NUCLEOTIDE SEQUENCE [LARGE SCALE GENOMIC DNA]</scope>
    <source>
        <strain evidence="6 7">P5A</strain>
    </source>
</reference>
<dbReference type="Gene3D" id="2.60.40.1090">
    <property type="entry name" value="Fimbrial-type adhesion domain"/>
    <property type="match status" value="1"/>
</dbReference>
<keyword evidence="3 5" id="KW-0732">Signal</keyword>
<evidence type="ECO:0000256" key="3">
    <source>
        <dbReference type="ARBA" id="ARBA00022729"/>
    </source>
</evidence>
<dbReference type="PANTHER" id="PTHR33420">
    <property type="entry name" value="FIMBRIAL SUBUNIT ELFA-RELATED"/>
    <property type="match status" value="1"/>
</dbReference>
<keyword evidence="4" id="KW-0281">Fimbrium</keyword>
<dbReference type="AlphaFoldDB" id="A0A1T2Y1T6"/>
<protein>
    <submittedName>
        <fullName evidence="6">Fimbrial protein</fullName>
    </submittedName>
</protein>
<comment type="similarity">
    <text evidence="2">Belongs to the fimbrial protein family.</text>
</comment>
<dbReference type="InterPro" id="IPR050263">
    <property type="entry name" value="Bact_Fimbrial_Adh_Pro"/>
</dbReference>
<accession>A0A1T2Y1T6</accession>
<dbReference type="Proteomes" id="UP000190965">
    <property type="component" value="Unassembled WGS sequence"/>
</dbReference>
<organism evidence="6 7">
    <name type="scientific">Pseudomonas fluorescens</name>
    <dbReference type="NCBI Taxonomy" id="294"/>
    <lineage>
        <taxon>Bacteria</taxon>
        <taxon>Pseudomonadati</taxon>
        <taxon>Pseudomonadota</taxon>
        <taxon>Gammaproteobacteria</taxon>
        <taxon>Pseudomonadales</taxon>
        <taxon>Pseudomonadaceae</taxon>
        <taxon>Pseudomonas</taxon>
    </lineage>
</organism>
<dbReference type="EMBL" id="MSDF01000052">
    <property type="protein sequence ID" value="OPA86081.1"/>
    <property type="molecule type" value="Genomic_DNA"/>
</dbReference>
<dbReference type="OrthoDB" id="7030999at2"/>
<feature type="signal peptide" evidence="5">
    <location>
        <begin position="1"/>
        <end position="22"/>
    </location>
</feature>
<evidence type="ECO:0000256" key="5">
    <source>
        <dbReference type="SAM" id="SignalP"/>
    </source>
</evidence>